<dbReference type="STRING" id="28573.A0A0U1LUG5"/>
<dbReference type="PANTHER" id="PTHR37534:SF23">
    <property type="entry name" value="ZN(II)2CYS6 TRANSCRIPTION FACTOR (EUROFUNG)"/>
    <property type="match status" value="1"/>
</dbReference>
<evidence type="ECO:0000313" key="8">
    <source>
        <dbReference type="EMBL" id="CRG86865.1"/>
    </source>
</evidence>
<keyword evidence="9" id="KW-1185">Reference proteome</keyword>
<dbReference type="InterPro" id="IPR001138">
    <property type="entry name" value="Zn2Cys6_DnaBD"/>
</dbReference>
<dbReference type="Proteomes" id="UP000054383">
    <property type="component" value="Unassembled WGS sequence"/>
</dbReference>
<evidence type="ECO:0000256" key="5">
    <source>
        <dbReference type="ARBA" id="ARBA00023242"/>
    </source>
</evidence>
<dbReference type="Gene3D" id="4.10.240.10">
    <property type="entry name" value="Zn(2)-C6 fungal-type DNA-binding domain"/>
    <property type="match status" value="1"/>
</dbReference>
<evidence type="ECO:0000256" key="3">
    <source>
        <dbReference type="ARBA" id="ARBA00023125"/>
    </source>
</evidence>
<dbReference type="CDD" id="cd00067">
    <property type="entry name" value="GAL4"/>
    <property type="match status" value="1"/>
</dbReference>
<name>A0A0U1LUG5_TALIS</name>
<feature type="region of interest" description="Disordered" evidence="6">
    <location>
        <begin position="697"/>
        <end position="781"/>
    </location>
</feature>
<feature type="domain" description="Zn(2)-C6 fungal-type" evidence="7">
    <location>
        <begin position="53"/>
        <end position="81"/>
    </location>
</feature>
<evidence type="ECO:0000256" key="4">
    <source>
        <dbReference type="ARBA" id="ARBA00023163"/>
    </source>
</evidence>
<feature type="compositionally biased region" description="Low complexity" evidence="6">
    <location>
        <begin position="722"/>
        <end position="736"/>
    </location>
</feature>
<dbReference type="OrthoDB" id="5391043at2759"/>
<dbReference type="Pfam" id="PF11951">
    <property type="entry name" value="Fungal_trans_2"/>
    <property type="match status" value="1"/>
</dbReference>
<dbReference type="GO" id="GO:0000976">
    <property type="term" value="F:transcription cis-regulatory region binding"/>
    <property type="evidence" value="ECO:0007669"/>
    <property type="project" value="TreeGrafter"/>
</dbReference>
<dbReference type="GO" id="GO:0008270">
    <property type="term" value="F:zinc ion binding"/>
    <property type="evidence" value="ECO:0007669"/>
    <property type="project" value="InterPro"/>
</dbReference>
<dbReference type="GO" id="GO:0045944">
    <property type="term" value="P:positive regulation of transcription by RNA polymerase II"/>
    <property type="evidence" value="ECO:0007669"/>
    <property type="project" value="TreeGrafter"/>
</dbReference>
<dbReference type="PANTHER" id="PTHR37534">
    <property type="entry name" value="TRANSCRIPTIONAL ACTIVATOR PROTEIN UGA3"/>
    <property type="match status" value="1"/>
</dbReference>
<organism evidence="8 9">
    <name type="scientific">Talaromyces islandicus</name>
    <name type="common">Penicillium islandicum</name>
    <dbReference type="NCBI Taxonomy" id="28573"/>
    <lineage>
        <taxon>Eukaryota</taxon>
        <taxon>Fungi</taxon>
        <taxon>Dikarya</taxon>
        <taxon>Ascomycota</taxon>
        <taxon>Pezizomycotina</taxon>
        <taxon>Eurotiomycetes</taxon>
        <taxon>Eurotiomycetidae</taxon>
        <taxon>Eurotiales</taxon>
        <taxon>Trichocomaceae</taxon>
        <taxon>Talaromyces</taxon>
        <taxon>Talaromyces sect. Islandici</taxon>
    </lineage>
</organism>
<feature type="compositionally biased region" description="Basic residues" evidence="6">
    <location>
        <begin position="35"/>
        <end position="51"/>
    </location>
</feature>
<dbReference type="GO" id="GO:0000981">
    <property type="term" value="F:DNA-binding transcription factor activity, RNA polymerase II-specific"/>
    <property type="evidence" value="ECO:0007669"/>
    <property type="project" value="InterPro"/>
</dbReference>
<keyword evidence="4" id="KW-0804">Transcription</keyword>
<dbReference type="SMART" id="SM00066">
    <property type="entry name" value="GAL4"/>
    <property type="match status" value="1"/>
</dbReference>
<accession>A0A0U1LUG5</accession>
<keyword evidence="5" id="KW-0539">Nucleus</keyword>
<feature type="region of interest" description="Disordered" evidence="6">
    <location>
        <begin position="104"/>
        <end position="129"/>
    </location>
</feature>
<keyword evidence="3" id="KW-0238">DNA-binding</keyword>
<sequence>MEESKGTESGREDRPKQGSSHLDGHPAGSSAKASGKGKKAAVPRGPKRRTKTGCLTCRKRRIKCGEEKPRCNNCIKAKRECEGYTQRVIFKHALGPFGGGAFQSSAPLLPQQPQHHHHQYQYQPGQPHPHRLLAPRIPQASSTSLLPAHAVQLLRHGPQLSYHSQPHESQSSPALISSADDRGIRFQSESGEGQTASHLPPETGFQPHYYPFSTHDAAQEILGDGEFPAHPVEGSQSDELASYTFQVIEQCTSQTEHPTDEVPLQDGVSSWDARVEAAGTSIAPQTSSQMVYYEEEDNEYYDVDSDDDMQEATEEEGFNQMSLIIASAGQSGIAVRSYNTFLNEPNILASYRPSMGSSPLNNPKTARIWVHFVHATGPSLSIWERHTTNSAALFAGPVPPSQQGLWSYTMPLKSLEHPALLQGILAISSLHIAKLQKTHLTIAYKHYQYALRKVSKAVGLSQRRKQAATLAATLLLCFYEVIAAEHTKWDSHIAGAAQLLKEIDFPRLTRDLRAQRRSVRQQRMEWSQYNSFPSYQYVDNYAEEDPFAEKESEIDMTVLSMITGKAVDYDIMGYIENEGSLPSTRTKHFSRKDIETFRIQCDLYWWYCKHDLTQSMISGNKFYTPYDRWTQCPPRAALGRADAVYGSFDHLILLKGRMVDFGYRDRKRKIKSLEATRGEWSPHPGFFQFMGRFASKPSAGGPMNKPHPTAPSEGNTSAPHKGGSPSQPSSKGSSPSTNPPSSGPRQQPMYGMAPTRGPGVAPAAFTSSAESTPYSKMPEDESNLTLLEAEKEWEEILAAYDFYESQLGDAFAPLPAGSAPPISTPFGPALQYRSYLIAVLWAFYYTGRLMHFRLHPCMPPATMKSAVTAAGTTAQYAQIIGKIVSGIYYPQLYNLDAGSLNPALGAALVQITVPIFFAGVQYTDAAQRGWTVATLRNISRLTGWQSADAIADGCESAWYITAKTGKGPPYTSASLSNREGIVVDERSNRGQHVDAQSIPTPSNDRRFVTVAAPRRSLWAMGILSLESDLVDLKLENPS</sequence>
<evidence type="ECO:0000259" key="7">
    <source>
        <dbReference type="PROSITE" id="PS50048"/>
    </source>
</evidence>
<dbReference type="GO" id="GO:0005634">
    <property type="term" value="C:nucleus"/>
    <property type="evidence" value="ECO:0007669"/>
    <property type="project" value="UniProtKB-SubCell"/>
</dbReference>
<evidence type="ECO:0000313" key="9">
    <source>
        <dbReference type="Proteomes" id="UP000054383"/>
    </source>
</evidence>
<dbReference type="InterPro" id="IPR036864">
    <property type="entry name" value="Zn2-C6_fun-type_DNA-bd_sf"/>
</dbReference>
<keyword evidence="2" id="KW-0805">Transcription regulation</keyword>
<feature type="compositionally biased region" description="Basic and acidic residues" evidence="6">
    <location>
        <begin position="1"/>
        <end position="16"/>
    </location>
</feature>
<evidence type="ECO:0000256" key="2">
    <source>
        <dbReference type="ARBA" id="ARBA00023015"/>
    </source>
</evidence>
<comment type="subcellular location">
    <subcellularLocation>
        <location evidence="1">Nucleus</location>
    </subcellularLocation>
</comment>
<dbReference type="PROSITE" id="PS00463">
    <property type="entry name" value="ZN2_CY6_FUNGAL_1"/>
    <property type="match status" value="1"/>
</dbReference>
<dbReference type="AlphaFoldDB" id="A0A0U1LUG5"/>
<feature type="compositionally biased region" description="Polar residues" evidence="6">
    <location>
        <begin position="765"/>
        <end position="774"/>
    </location>
</feature>
<protein>
    <recommendedName>
        <fullName evidence="7">Zn(2)-C6 fungal-type domain-containing protein</fullName>
    </recommendedName>
</protein>
<reference evidence="8 9" key="1">
    <citation type="submission" date="2015-04" db="EMBL/GenBank/DDBJ databases">
        <authorList>
            <person name="Syromyatnikov M.Y."/>
            <person name="Popov V.N."/>
        </authorList>
    </citation>
    <scope>NUCLEOTIDE SEQUENCE [LARGE SCALE GENOMIC DNA]</scope>
    <source>
        <strain evidence="8">WF-38-12</strain>
    </source>
</reference>
<dbReference type="PROSITE" id="PS50048">
    <property type="entry name" value="ZN2_CY6_FUNGAL_2"/>
    <property type="match status" value="1"/>
</dbReference>
<evidence type="ECO:0000256" key="6">
    <source>
        <dbReference type="SAM" id="MobiDB-lite"/>
    </source>
</evidence>
<proteinExistence type="predicted"/>
<feature type="region of interest" description="Disordered" evidence="6">
    <location>
        <begin position="1"/>
        <end position="51"/>
    </location>
</feature>
<dbReference type="InterPro" id="IPR021858">
    <property type="entry name" value="Fun_TF"/>
</dbReference>
<gene>
    <name evidence="8" type="ORF">PISL3812_03877</name>
</gene>
<evidence type="ECO:0000256" key="1">
    <source>
        <dbReference type="ARBA" id="ARBA00004123"/>
    </source>
</evidence>
<dbReference type="OMA" id="IAGIWMN"/>
<dbReference type="Pfam" id="PF00172">
    <property type="entry name" value="Zn_clus"/>
    <property type="match status" value="1"/>
</dbReference>
<dbReference type="SUPFAM" id="SSF57701">
    <property type="entry name" value="Zn2/Cys6 DNA-binding domain"/>
    <property type="match status" value="1"/>
</dbReference>
<dbReference type="EMBL" id="CVMT01000003">
    <property type="protein sequence ID" value="CRG86865.1"/>
    <property type="molecule type" value="Genomic_DNA"/>
</dbReference>